<dbReference type="Proteomes" id="UP001470230">
    <property type="component" value="Unassembled WGS sequence"/>
</dbReference>
<gene>
    <name evidence="1" type="ORF">M9Y10_002568</name>
</gene>
<comment type="caution">
    <text evidence="1">The sequence shown here is derived from an EMBL/GenBank/DDBJ whole genome shotgun (WGS) entry which is preliminary data.</text>
</comment>
<sequence>MNITDSQESMKQRVDEICKYNNDTYQQICTFLKAVEPRINEINANPKTKFYSTISSFKSLLSIFNQIRNFIKSIQSISKPTQDSLADEIKNNSEANRALKTNIQEFVYPNVDELNKYLAKNHELNRAIQSTKLNYDNWFALPPAFLSKWEVFWKDVLKRVPVGHPNHNLFQQCRVMFQINDPQRFFKDRAEQYKKELDLLKQCGKQSDFNFKEPLSLYTCVKGFIITGTIDEMIKIPAYLFLFREKLVLLNTKEKTIKWQNPINAWLVNSTVFPEPAKVIDVLGTDYSFPFQAENPANKENLWKYWNDMMGDKPQDFGIYQPVRLDMNDTSDLDWVEINE</sequence>
<evidence type="ECO:0008006" key="3">
    <source>
        <dbReference type="Google" id="ProtNLM"/>
    </source>
</evidence>
<dbReference type="EMBL" id="JAPFFF010000001">
    <property type="protein sequence ID" value="KAK8900245.1"/>
    <property type="molecule type" value="Genomic_DNA"/>
</dbReference>
<accession>A0ABR2LCK3</accession>
<evidence type="ECO:0000313" key="1">
    <source>
        <dbReference type="EMBL" id="KAK8900245.1"/>
    </source>
</evidence>
<keyword evidence="2" id="KW-1185">Reference proteome</keyword>
<protein>
    <recommendedName>
        <fullName evidence="3">Initiator binding domain-containing protein</fullName>
    </recommendedName>
</protein>
<evidence type="ECO:0000313" key="2">
    <source>
        <dbReference type="Proteomes" id="UP001470230"/>
    </source>
</evidence>
<reference evidence="1 2" key="1">
    <citation type="submission" date="2024-04" db="EMBL/GenBank/DDBJ databases">
        <title>Tritrichomonas musculus Genome.</title>
        <authorList>
            <person name="Alves-Ferreira E."/>
            <person name="Grigg M."/>
            <person name="Lorenzi H."/>
            <person name="Galac M."/>
        </authorList>
    </citation>
    <scope>NUCLEOTIDE SEQUENCE [LARGE SCALE GENOMIC DNA]</scope>
    <source>
        <strain evidence="1 2">EAF2021</strain>
    </source>
</reference>
<organism evidence="1 2">
    <name type="scientific">Tritrichomonas musculus</name>
    <dbReference type="NCBI Taxonomy" id="1915356"/>
    <lineage>
        <taxon>Eukaryota</taxon>
        <taxon>Metamonada</taxon>
        <taxon>Parabasalia</taxon>
        <taxon>Tritrichomonadida</taxon>
        <taxon>Tritrichomonadidae</taxon>
        <taxon>Tritrichomonas</taxon>
    </lineage>
</organism>
<proteinExistence type="predicted"/>
<name>A0ABR2LCK3_9EUKA</name>